<dbReference type="SUPFAM" id="SSF53756">
    <property type="entry name" value="UDP-Glycosyltransferase/glycogen phosphorylase"/>
    <property type="match status" value="1"/>
</dbReference>
<evidence type="ECO:0000313" key="1">
    <source>
        <dbReference type="EMBL" id="KAF6155939.1"/>
    </source>
</evidence>
<gene>
    <name evidence="1" type="ORF">GIB67_039270</name>
</gene>
<sequence length="138" mass="15311">MRSCREIEAPFCDYIKTQYKKPLLLTGPVLPDPPRIGVAGKVIAGIRAIGIAILSGLETTDRSRNNKGFKERVEGRGVASRSNARMMAGDLKVGVEVEKREEDGWFGKESVCKAMKLVMDEESEIGQEVRKNHTEFGE</sequence>
<proteinExistence type="predicted"/>
<comment type="caution">
    <text evidence="1">The sequence shown here is derived from an EMBL/GenBank/DDBJ whole genome shotgun (WGS) entry which is preliminary data.</text>
</comment>
<reference evidence="1 2" key="1">
    <citation type="journal article" date="2020" name="IScience">
        <title>Genome Sequencing of the Endangered Kingdonia uniflora (Circaeasteraceae, Ranunculales) Reveals Potential Mechanisms of Evolutionary Specialization.</title>
        <authorList>
            <person name="Sun Y."/>
            <person name="Deng T."/>
            <person name="Zhang A."/>
            <person name="Moore M.J."/>
            <person name="Landis J.B."/>
            <person name="Lin N."/>
            <person name="Zhang H."/>
            <person name="Zhang X."/>
            <person name="Huang J."/>
            <person name="Zhang X."/>
            <person name="Sun H."/>
            <person name="Wang H."/>
        </authorList>
    </citation>
    <scope>NUCLEOTIDE SEQUENCE [LARGE SCALE GENOMIC DNA]</scope>
    <source>
        <strain evidence="1">TB1705</strain>
        <tissue evidence="1">Leaf</tissue>
    </source>
</reference>
<organism evidence="1 2">
    <name type="scientific">Kingdonia uniflora</name>
    <dbReference type="NCBI Taxonomy" id="39325"/>
    <lineage>
        <taxon>Eukaryota</taxon>
        <taxon>Viridiplantae</taxon>
        <taxon>Streptophyta</taxon>
        <taxon>Embryophyta</taxon>
        <taxon>Tracheophyta</taxon>
        <taxon>Spermatophyta</taxon>
        <taxon>Magnoliopsida</taxon>
        <taxon>Ranunculales</taxon>
        <taxon>Circaeasteraceae</taxon>
        <taxon>Kingdonia</taxon>
    </lineage>
</organism>
<dbReference type="OrthoDB" id="5835829at2759"/>
<name>A0A7J7MM02_9MAGN</name>
<dbReference type="Proteomes" id="UP000541444">
    <property type="component" value="Unassembled WGS sequence"/>
</dbReference>
<protein>
    <submittedName>
        <fullName evidence="1">Uncharacterized protein</fullName>
    </submittedName>
</protein>
<dbReference type="AlphaFoldDB" id="A0A7J7MM02"/>
<dbReference type="Gene3D" id="3.40.50.2000">
    <property type="entry name" value="Glycogen Phosphorylase B"/>
    <property type="match status" value="1"/>
</dbReference>
<evidence type="ECO:0000313" key="2">
    <source>
        <dbReference type="Proteomes" id="UP000541444"/>
    </source>
</evidence>
<keyword evidence="2" id="KW-1185">Reference proteome</keyword>
<dbReference type="EMBL" id="JACGCM010001398">
    <property type="protein sequence ID" value="KAF6155939.1"/>
    <property type="molecule type" value="Genomic_DNA"/>
</dbReference>
<accession>A0A7J7MM02</accession>